<gene>
    <name evidence="13" type="ORF">AMPC_21920</name>
</gene>
<dbReference type="Gene3D" id="6.10.340.10">
    <property type="match status" value="1"/>
</dbReference>
<protein>
    <recommendedName>
        <fullName evidence="3">histidine kinase</fullName>
        <ecNumber evidence="3">2.7.13.3</ecNumber>
    </recommendedName>
</protein>
<evidence type="ECO:0000256" key="7">
    <source>
        <dbReference type="ARBA" id="ARBA00022741"/>
    </source>
</evidence>
<keyword evidence="7" id="KW-0547">Nucleotide-binding</keyword>
<keyword evidence="10" id="KW-0812">Transmembrane</keyword>
<dbReference type="SUPFAM" id="SSF55874">
    <property type="entry name" value="ATPase domain of HSP90 chaperone/DNA topoisomerase II/histidine kinase"/>
    <property type="match status" value="1"/>
</dbReference>
<organism evidence="13 14">
    <name type="scientific">Anaeromyxobacter paludicola</name>
    <dbReference type="NCBI Taxonomy" id="2918171"/>
    <lineage>
        <taxon>Bacteria</taxon>
        <taxon>Pseudomonadati</taxon>
        <taxon>Myxococcota</taxon>
        <taxon>Myxococcia</taxon>
        <taxon>Myxococcales</taxon>
        <taxon>Cystobacterineae</taxon>
        <taxon>Anaeromyxobacteraceae</taxon>
        <taxon>Anaeromyxobacter</taxon>
    </lineage>
</organism>
<dbReference type="RefSeq" id="WP_248340712.1">
    <property type="nucleotide sequence ID" value="NZ_AP025592.1"/>
</dbReference>
<keyword evidence="6" id="KW-0808">Transferase</keyword>
<keyword evidence="10" id="KW-1133">Transmembrane helix</keyword>
<dbReference type="InterPro" id="IPR003594">
    <property type="entry name" value="HATPase_dom"/>
</dbReference>
<dbReference type="PROSITE" id="PS50885">
    <property type="entry name" value="HAMP"/>
    <property type="match status" value="1"/>
</dbReference>
<comment type="subcellular location">
    <subcellularLocation>
        <location evidence="2">Cell membrane</location>
        <topology evidence="2">Multi-pass membrane protein</topology>
    </subcellularLocation>
</comment>
<proteinExistence type="predicted"/>
<dbReference type="Pfam" id="PF00672">
    <property type="entry name" value="HAMP"/>
    <property type="match status" value="1"/>
</dbReference>
<reference evidence="14" key="1">
    <citation type="journal article" date="2022" name="Int. J. Syst. Evol. Microbiol.">
        <title>Anaeromyxobacter oryzae sp. nov., Anaeromyxobacter diazotrophicus sp. nov. and Anaeromyxobacter paludicola sp. nov., isolated from paddy soils.</title>
        <authorList>
            <person name="Itoh H."/>
            <person name="Xu Z."/>
            <person name="Mise K."/>
            <person name="Masuda Y."/>
            <person name="Ushijima N."/>
            <person name="Hayakawa C."/>
            <person name="Shiratori Y."/>
            <person name="Senoo K."/>
        </authorList>
    </citation>
    <scope>NUCLEOTIDE SEQUENCE [LARGE SCALE GENOMIC DNA]</scope>
    <source>
        <strain evidence="14">Red630</strain>
    </source>
</reference>
<feature type="domain" description="Histidine kinase" evidence="11">
    <location>
        <begin position="292"/>
        <end position="503"/>
    </location>
</feature>
<keyword evidence="4" id="KW-1003">Cell membrane</keyword>
<dbReference type="CDD" id="cd06225">
    <property type="entry name" value="HAMP"/>
    <property type="match status" value="1"/>
</dbReference>
<evidence type="ECO:0000256" key="3">
    <source>
        <dbReference type="ARBA" id="ARBA00012438"/>
    </source>
</evidence>
<dbReference type="EMBL" id="AP025592">
    <property type="protein sequence ID" value="BDG09079.1"/>
    <property type="molecule type" value="Genomic_DNA"/>
</dbReference>
<dbReference type="SMART" id="SM00387">
    <property type="entry name" value="HATPase_c"/>
    <property type="match status" value="1"/>
</dbReference>
<evidence type="ECO:0000259" key="11">
    <source>
        <dbReference type="PROSITE" id="PS50109"/>
    </source>
</evidence>
<evidence type="ECO:0000256" key="2">
    <source>
        <dbReference type="ARBA" id="ARBA00004651"/>
    </source>
</evidence>
<evidence type="ECO:0000256" key="5">
    <source>
        <dbReference type="ARBA" id="ARBA00022553"/>
    </source>
</evidence>
<dbReference type="SMART" id="SM00388">
    <property type="entry name" value="HisKA"/>
    <property type="match status" value="1"/>
</dbReference>
<evidence type="ECO:0000256" key="4">
    <source>
        <dbReference type="ARBA" id="ARBA00022475"/>
    </source>
</evidence>
<dbReference type="InterPro" id="IPR050980">
    <property type="entry name" value="2C_sensor_his_kinase"/>
</dbReference>
<evidence type="ECO:0000256" key="9">
    <source>
        <dbReference type="ARBA" id="ARBA00022840"/>
    </source>
</evidence>
<dbReference type="EC" id="2.7.13.3" evidence="3"/>
<evidence type="ECO:0000313" key="14">
    <source>
        <dbReference type="Proteomes" id="UP001162734"/>
    </source>
</evidence>
<accession>A0ABN6N7C8</accession>
<keyword evidence="5" id="KW-0597">Phosphoprotein</keyword>
<dbReference type="PANTHER" id="PTHR44936">
    <property type="entry name" value="SENSOR PROTEIN CREC"/>
    <property type="match status" value="1"/>
</dbReference>
<keyword evidence="14" id="KW-1185">Reference proteome</keyword>
<feature type="transmembrane region" description="Helical" evidence="10">
    <location>
        <begin position="201"/>
        <end position="222"/>
    </location>
</feature>
<dbReference type="Pfam" id="PF00512">
    <property type="entry name" value="HisKA"/>
    <property type="match status" value="1"/>
</dbReference>
<dbReference type="InterPro" id="IPR036097">
    <property type="entry name" value="HisK_dim/P_sf"/>
</dbReference>
<evidence type="ECO:0000256" key="8">
    <source>
        <dbReference type="ARBA" id="ARBA00022777"/>
    </source>
</evidence>
<sequence>MRSLATRIFATFAVALLAFGLVAAVAVRGLHLLGRDLRLLNEGYLPLTRIVAQLDVKDWATARAIEAKGADEAARRAWLPVARARFPAVVREKLAEGREVVARARALAGPDDAVFLADVDARLAALSGRWAAYDAAARRLFDALEAPAGRGPGPEELDRRAAELRTLERGLSQDVKLLSVRLETRVSDRVHGTEREESKSVALVVIYALLAAAVAGAATVLAHRLLAPIRTLTAGVKAVAAGDLSREVEVRGGDELAVLAHEFNAMAASLSRQRAELRAAERLAAVGRISAQITHEIRNPLNSIGLNTELLAEELAALPEGAEARQLVGAIAREVDRLEGVAEEYLRFARLPRPSLAREDVNEILGGLLDFLGPEMAAAGVEVRRELAPGLPPVRADEGQLRAAFLNLLRNSREAMPAGGAVSVRTRALPGGGVEAEVADSGPGLAPEALPHLFEPFWSTKEKGTGLGLAFTHQVVREHGGAIACESAPGRGATFRVTLPAAAAEDGQERRRAEAASA</sequence>
<dbReference type="InterPro" id="IPR005467">
    <property type="entry name" value="His_kinase_dom"/>
</dbReference>
<dbReference type="PROSITE" id="PS50109">
    <property type="entry name" value="HIS_KIN"/>
    <property type="match status" value="1"/>
</dbReference>
<dbReference type="InterPro" id="IPR036890">
    <property type="entry name" value="HATPase_C_sf"/>
</dbReference>
<dbReference type="CDD" id="cd00075">
    <property type="entry name" value="HATPase"/>
    <property type="match status" value="1"/>
</dbReference>
<dbReference type="Gene3D" id="1.10.287.130">
    <property type="match status" value="1"/>
</dbReference>
<evidence type="ECO:0000256" key="10">
    <source>
        <dbReference type="SAM" id="Phobius"/>
    </source>
</evidence>
<feature type="domain" description="HAMP" evidence="12">
    <location>
        <begin position="223"/>
        <end position="275"/>
    </location>
</feature>
<evidence type="ECO:0000259" key="12">
    <source>
        <dbReference type="PROSITE" id="PS50885"/>
    </source>
</evidence>
<dbReference type="InterPro" id="IPR004358">
    <property type="entry name" value="Sig_transdc_His_kin-like_C"/>
</dbReference>
<dbReference type="Pfam" id="PF02518">
    <property type="entry name" value="HATPase_c"/>
    <property type="match status" value="1"/>
</dbReference>
<comment type="catalytic activity">
    <reaction evidence="1">
        <text>ATP + protein L-histidine = ADP + protein N-phospho-L-histidine.</text>
        <dbReference type="EC" id="2.7.13.3"/>
    </reaction>
</comment>
<dbReference type="CDD" id="cd00082">
    <property type="entry name" value="HisKA"/>
    <property type="match status" value="1"/>
</dbReference>
<evidence type="ECO:0000313" key="13">
    <source>
        <dbReference type="EMBL" id="BDG09079.1"/>
    </source>
</evidence>
<dbReference type="PRINTS" id="PR00344">
    <property type="entry name" value="BCTRLSENSOR"/>
</dbReference>
<name>A0ABN6N7C8_9BACT</name>
<dbReference type="SUPFAM" id="SSF47384">
    <property type="entry name" value="Homodimeric domain of signal transducing histidine kinase"/>
    <property type="match status" value="1"/>
</dbReference>
<keyword evidence="8" id="KW-0418">Kinase</keyword>
<dbReference type="InterPro" id="IPR003660">
    <property type="entry name" value="HAMP_dom"/>
</dbReference>
<dbReference type="SMART" id="SM00304">
    <property type="entry name" value="HAMP"/>
    <property type="match status" value="1"/>
</dbReference>
<dbReference type="Proteomes" id="UP001162734">
    <property type="component" value="Chromosome"/>
</dbReference>
<dbReference type="SUPFAM" id="SSF158472">
    <property type="entry name" value="HAMP domain-like"/>
    <property type="match status" value="1"/>
</dbReference>
<dbReference type="PANTHER" id="PTHR44936:SF10">
    <property type="entry name" value="SENSOR PROTEIN RSTB"/>
    <property type="match status" value="1"/>
</dbReference>
<dbReference type="Gene3D" id="3.30.565.10">
    <property type="entry name" value="Histidine kinase-like ATPase, C-terminal domain"/>
    <property type="match status" value="1"/>
</dbReference>
<keyword evidence="10" id="KW-0472">Membrane</keyword>
<evidence type="ECO:0000256" key="1">
    <source>
        <dbReference type="ARBA" id="ARBA00000085"/>
    </source>
</evidence>
<dbReference type="InterPro" id="IPR003661">
    <property type="entry name" value="HisK_dim/P_dom"/>
</dbReference>
<keyword evidence="9" id="KW-0067">ATP-binding</keyword>
<evidence type="ECO:0000256" key="6">
    <source>
        <dbReference type="ARBA" id="ARBA00022679"/>
    </source>
</evidence>